<evidence type="ECO:0000256" key="13">
    <source>
        <dbReference type="ARBA" id="ARBA00080658"/>
    </source>
</evidence>
<dbReference type="InterPro" id="IPR015655">
    <property type="entry name" value="PP2C"/>
</dbReference>
<evidence type="ECO:0000256" key="11">
    <source>
        <dbReference type="ARBA" id="ARBA00074232"/>
    </source>
</evidence>
<reference evidence="16" key="1">
    <citation type="submission" date="2022-01" db="EMBL/GenBank/DDBJ databases">
        <authorList>
            <person name="Braso-Vives M."/>
        </authorList>
    </citation>
    <scope>NUCLEOTIDE SEQUENCE</scope>
</reference>
<evidence type="ECO:0000256" key="7">
    <source>
        <dbReference type="ARBA" id="ARBA00023136"/>
    </source>
</evidence>
<protein>
    <recommendedName>
        <fullName evidence="11">TGF-beta-activated kinase 1 and MAP3K7-binding protein 1</fullName>
    </recommendedName>
    <alternativeName>
        <fullName evidence="12">Mitogen-activated protein kinase kinase kinase 7-interacting protein 1</fullName>
    </alternativeName>
    <alternativeName>
        <fullName evidence="13">TGF-beta-activated kinase 1-binding protein 1</fullName>
    </alternativeName>
</protein>
<evidence type="ECO:0000256" key="3">
    <source>
        <dbReference type="ARBA" id="ARBA00022490"/>
    </source>
</evidence>
<feature type="compositionally biased region" description="Basic and acidic residues" evidence="14">
    <location>
        <begin position="524"/>
        <end position="542"/>
    </location>
</feature>
<evidence type="ECO:0000256" key="8">
    <source>
        <dbReference type="ARBA" id="ARBA00023180"/>
    </source>
</evidence>
<dbReference type="EMBL" id="OV696694">
    <property type="protein sequence ID" value="CAH1273356.1"/>
    <property type="molecule type" value="Genomic_DNA"/>
</dbReference>
<dbReference type="PANTHER" id="PTHR13832">
    <property type="entry name" value="PROTEIN PHOSPHATASE 2C"/>
    <property type="match status" value="1"/>
</dbReference>
<feature type="region of interest" description="Disordered" evidence="14">
    <location>
        <begin position="1"/>
        <end position="27"/>
    </location>
</feature>
<evidence type="ECO:0000256" key="4">
    <source>
        <dbReference type="ARBA" id="ARBA00022553"/>
    </source>
</evidence>
<keyword evidence="6" id="KW-0832">Ubl conjugation</keyword>
<dbReference type="Proteomes" id="UP000838412">
    <property type="component" value="Chromosome 9"/>
</dbReference>
<dbReference type="GO" id="GO:0019209">
    <property type="term" value="F:kinase activator activity"/>
    <property type="evidence" value="ECO:0007669"/>
    <property type="project" value="UniProtKB-ARBA"/>
</dbReference>
<dbReference type="OrthoDB" id="10049211at2759"/>
<evidence type="ECO:0000256" key="10">
    <source>
        <dbReference type="ARBA" id="ARBA00062935"/>
    </source>
</evidence>
<comment type="subcellular location">
    <subcellularLocation>
        <location evidence="2">Cytoplasm</location>
        <location evidence="2">Cytosol</location>
    </subcellularLocation>
    <subcellularLocation>
        <location evidence="1">Endoplasmic reticulum membrane</location>
        <topology evidence="1">Peripheral membrane protein</topology>
        <orientation evidence="1">Cytoplasmic side</orientation>
    </subcellularLocation>
</comment>
<feature type="region of interest" description="Disordered" evidence="14">
    <location>
        <begin position="450"/>
        <end position="481"/>
    </location>
</feature>
<dbReference type="CDD" id="cd00143">
    <property type="entry name" value="PP2Cc"/>
    <property type="match status" value="1"/>
</dbReference>
<keyword evidence="4" id="KW-0597">Phosphoprotein</keyword>
<keyword evidence="17" id="KW-1185">Reference proteome</keyword>
<keyword evidence="7" id="KW-0472">Membrane</keyword>
<dbReference type="PROSITE" id="PS51746">
    <property type="entry name" value="PPM_2"/>
    <property type="match status" value="1"/>
</dbReference>
<dbReference type="AlphaFoldDB" id="A0A8K0F0W4"/>
<dbReference type="PANTHER" id="PTHR13832:SF533">
    <property type="entry name" value="TGF-BETA-ACTIVATED KINASE 1 AND MAP3K7-BINDING PROTEIN 1"/>
    <property type="match status" value="1"/>
</dbReference>
<keyword evidence="5" id="KW-0256">Endoplasmic reticulum</keyword>
<comment type="function">
    <text evidence="9">Key adapter protein that plays an essential role in JNK and NF-kappa-B activation and proinflammatory cytokines production in response to stimulation with TLRs and cytokines. Mechanistically, associates with the catalytic domain of MAP3K7/TAK1 to trigger MAP3K7/TAK1 autophosphorylation leading to its full activation. Similarly, associates with MAPK14 and triggers its autophosphorylation and subsequent activation. In turn, MAPK14 phosphorylates TAB1 and inhibits MAP3K7/TAK1 activation in a feedback control mechanism. Also plays a role in recruiting MAPK14 to the TAK1 complex for the phosphorylation of the TAB2 and TAB3 regulatory subunits.</text>
</comment>
<evidence type="ECO:0000256" key="12">
    <source>
        <dbReference type="ARBA" id="ARBA00080486"/>
    </source>
</evidence>
<dbReference type="GO" id="GO:0005789">
    <property type="term" value="C:endoplasmic reticulum membrane"/>
    <property type="evidence" value="ECO:0007669"/>
    <property type="project" value="UniProtKB-SubCell"/>
</dbReference>
<evidence type="ECO:0000256" key="9">
    <source>
        <dbReference type="ARBA" id="ARBA00057862"/>
    </source>
</evidence>
<dbReference type="GO" id="GO:1902533">
    <property type="term" value="P:positive regulation of intracellular signal transduction"/>
    <property type="evidence" value="ECO:0007669"/>
    <property type="project" value="UniProtKB-ARBA"/>
</dbReference>
<evidence type="ECO:0000256" key="5">
    <source>
        <dbReference type="ARBA" id="ARBA00022824"/>
    </source>
</evidence>
<evidence type="ECO:0000256" key="14">
    <source>
        <dbReference type="SAM" id="MobiDB-lite"/>
    </source>
</evidence>
<dbReference type="GO" id="GO:0004722">
    <property type="term" value="F:protein serine/threonine phosphatase activity"/>
    <property type="evidence" value="ECO:0007669"/>
    <property type="project" value="InterPro"/>
</dbReference>
<evidence type="ECO:0000259" key="15">
    <source>
        <dbReference type="PROSITE" id="PS51746"/>
    </source>
</evidence>
<comment type="subunit">
    <text evidence="10">Interacts with XIAP and BIRC7. Interacts with TRAF6 and MAP3K7; during IL-1 signaling. Identified in the TRIKA2 complex composed of MAP3K7, TAB1 and TAB2. Interacts with TRAF6 and MAPK14; these interactions allow MAPK14 autophosphorylation. Interacts with STING1; interaction takes place following cGAMP activation and promotes TAB1 recruitment to the endoplasmic reticulum, triggering MAP3K7/TAK1 activation and STING1 phosphorylation.</text>
</comment>
<dbReference type="GO" id="GO:0007165">
    <property type="term" value="P:signal transduction"/>
    <property type="evidence" value="ECO:0007669"/>
    <property type="project" value="UniProtKB-ARBA"/>
</dbReference>
<feature type="domain" description="PPM-type phosphatase" evidence="15">
    <location>
        <begin position="47"/>
        <end position="378"/>
    </location>
</feature>
<accession>A0A8K0F0W4</accession>
<evidence type="ECO:0000313" key="17">
    <source>
        <dbReference type="Proteomes" id="UP000838412"/>
    </source>
</evidence>
<dbReference type="InterPro" id="IPR001932">
    <property type="entry name" value="PPM-type_phosphatase-like_dom"/>
</dbReference>
<evidence type="ECO:0000256" key="2">
    <source>
        <dbReference type="ARBA" id="ARBA00004514"/>
    </source>
</evidence>
<dbReference type="Pfam" id="PF00481">
    <property type="entry name" value="PP2C"/>
    <property type="match status" value="1"/>
</dbReference>
<proteinExistence type="predicted"/>
<keyword evidence="8" id="KW-0325">Glycoprotein</keyword>
<keyword evidence="3" id="KW-0963">Cytoplasm</keyword>
<evidence type="ECO:0000256" key="6">
    <source>
        <dbReference type="ARBA" id="ARBA00022843"/>
    </source>
</evidence>
<evidence type="ECO:0000256" key="1">
    <source>
        <dbReference type="ARBA" id="ARBA00004397"/>
    </source>
</evidence>
<feature type="compositionally biased region" description="Acidic residues" evidence="14">
    <location>
        <begin position="543"/>
        <end position="553"/>
    </location>
</feature>
<evidence type="ECO:0000313" key="16">
    <source>
        <dbReference type="EMBL" id="CAH1273356.1"/>
    </source>
</evidence>
<feature type="compositionally biased region" description="Low complexity" evidence="14">
    <location>
        <begin position="462"/>
        <end position="473"/>
    </location>
</feature>
<name>A0A8K0F0W4_BRALA</name>
<dbReference type="GO" id="GO:0005829">
    <property type="term" value="C:cytosol"/>
    <property type="evidence" value="ECO:0007669"/>
    <property type="project" value="UniProtKB-SubCell"/>
</dbReference>
<feature type="region of interest" description="Disordered" evidence="14">
    <location>
        <begin position="524"/>
        <end position="553"/>
    </location>
</feature>
<dbReference type="Gene3D" id="3.60.40.10">
    <property type="entry name" value="PPM-type phosphatase domain"/>
    <property type="match status" value="1"/>
</dbReference>
<dbReference type="InterPro" id="IPR036457">
    <property type="entry name" value="PPM-type-like_dom_sf"/>
</dbReference>
<dbReference type="FunFam" id="3.60.40.10:FF:000014">
    <property type="entry name" value="TGF-beta-activated kinase 1 and MAP3K7-binding protein 1-like"/>
    <property type="match status" value="1"/>
</dbReference>
<organism evidence="16 17">
    <name type="scientific">Branchiostoma lanceolatum</name>
    <name type="common">Common lancelet</name>
    <name type="synonym">Amphioxus lanceolatum</name>
    <dbReference type="NCBI Taxonomy" id="7740"/>
    <lineage>
        <taxon>Eukaryota</taxon>
        <taxon>Metazoa</taxon>
        <taxon>Chordata</taxon>
        <taxon>Cephalochordata</taxon>
        <taxon>Leptocardii</taxon>
        <taxon>Amphioxiformes</taxon>
        <taxon>Branchiostomatidae</taxon>
        <taxon>Branchiostoma</taxon>
    </lineage>
</organism>
<feature type="compositionally biased region" description="Low complexity" evidence="14">
    <location>
        <begin position="1"/>
        <end position="18"/>
    </location>
</feature>
<dbReference type="SUPFAM" id="SSF81606">
    <property type="entry name" value="PP2C-like"/>
    <property type="match status" value="1"/>
</dbReference>
<dbReference type="SMART" id="SM00332">
    <property type="entry name" value="PP2Cc"/>
    <property type="match status" value="1"/>
</dbReference>
<gene>
    <name evidence="16" type="primary">TAB1</name>
    <name evidence="16" type="ORF">BLAG_LOCUS24721</name>
</gene>
<sequence length="553" mass="61481">MSRSRASTSSTLSSGSATPRGLGHAPSWTDDLPVCPLSGVGSSTNQTYRLDGLRQEEHPFEDRCFHFRHESDVYLYGVFDGHDGNRASDFATQRMPAELLLGQLDKIQTDRDVKMALHQAFLAVDKAFFEAIDDHLCEKTTLQLELPEGMSDYEVYQQYPQLVDKLHTLDEKITGGTTAVVALILNGKLYVANAGDSRAVLCKTKPDSSLEVVQLSNDHVIDNPDETLRLSQMGLNMDLIRSQGSRLGNQDCTRTLGNYHLKGGYKDFDILSVATAEPVIAEPDVVGGITIDESCSFLMLFSDGLYKSLEKCTGTDSVNRDLAYMVSEELGNQSTLNSVAQAVVDRVVRLHHDTFMRGGDHARLCAKRPDIMLTVRNFNHPFPNALTSPTQGGVYNPVSVPYTPHHKNEGHPPKLIMPPKQPVPTNLHETSPTTTVVAPATNQSPVVAQQSPSATMSEVADTNVTQTTGTTSSDTERSGPELRLFRRRQRSYQPLTLDDDGMVEPYVDFSDFYQRWNEFMKTQKEHISSLQEEKEPSLKEEPDKELEEEEAQR</sequence>